<dbReference type="InterPro" id="IPR036986">
    <property type="entry name" value="S4_RNA-bd_sf"/>
</dbReference>
<dbReference type="EMBL" id="CP036200">
    <property type="protein sequence ID" value="QBF81608.1"/>
    <property type="molecule type" value="Genomic_DNA"/>
</dbReference>
<gene>
    <name evidence="2" type="ORF">EXU30_02045</name>
</gene>
<dbReference type="Pfam" id="PF13275">
    <property type="entry name" value="S4_2"/>
    <property type="match status" value="1"/>
</dbReference>
<keyword evidence="3" id="KW-1185">Reference proteome</keyword>
<dbReference type="CDD" id="cd00165">
    <property type="entry name" value="S4"/>
    <property type="match status" value="1"/>
</dbReference>
<proteinExistence type="predicted"/>
<dbReference type="AlphaFoldDB" id="A0A411PDN4"/>
<keyword evidence="1" id="KW-0694">RNA-binding</keyword>
<organism evidence="2 3">
    <name type="scientific">Shewanella maritima</name>
    <dbReference type="NCBI Taxonomy" id="2520507"/>
    <lineage>
        <taxon>Bacteria</taxon>
        <taxon>Pseudomonadati</taxon>
        <taxon>Pseudomonadota</taxon>
        <taxon>Gammaproteobacteria</taxon>
        <taxon>Alteromonadales</taxon>
        <taxon>Shewanellaceae</taxon>
        <taxon>Shewanella</taxon>
    </lineage>
</organism>
<dbReference type="GO" id="GO:0003723">
    <property type="term" value="F:RNA binding"/>
    <property type="evidence" value="ECO:0007669"/>
    <property type="project" value="UniProtKB-KW"/>
</dbReference>
<sequence length="73" mass="7892">MQEFSLLSGDDYVELYKVLKVQGLVNAGGDAKHVIAEGMVTVNGEVDTRKRKKCVVGDVIEFNGVAVKIIPAE</sequence>
<evidence type="ECO:0000256" key="1">
    <source>
        <dbReference type="PROSITE-ProRule" id="PRU00182"/>
    </source>
</evidence>
<protein>
    <submittedName>
        <fullName evidence="2">RNA-binding S4 domain-containing protein</fullName>
    </submittedName>
</protein>
<dbReference type="Proteomes" id="UP000291106">
    <property type="component" value="Chromosome"/>
</dbReference>
<dbReference type="PROSITE" id="PS50889">
    <property type="entry name" value="S4"/>
    <property type="match status" value="1"/>
</dbReference>
<dbReference type="KEGG" id="smai:EXU30_02045"/>
<dbReference type="RefSeq" id="WP_130597582.1">
    <property type="nucleotide sequence ID" value="NZ_CP036200.1"/>
</dbReference>
<reference evidence="2 3" key="1">
    <citation type="submission" date="2019-02" db="EMBL/GenBank/DDBJ databases">
        <title>Shewanella sp. D4-2 isolated from Dokdo Island.</title>
        <authorList>
            <person name="Baek K."/>
        </authorList>
    </citation>
    <scope>NUCLEOTIDE SEQUENCE [LARGE SCALE GENOMIC DNA]</scope>
    <source>
        <strain evidence="2 3">D4-2</strain>
    </source>
</reference>
<name>A0A411PDN4_9GAMM</name>
<dbReference type="Gene3D" id="3.10.290.10">
    <property type="entry name" value="RNA-binding S4 domain"/>
    <property type="match status" value="1"/>
</dbReference>
<dbReference type="SUPFAM" id="SSF55174">
    <property type="entry name" value="Alpha-L RNA-binding motif"/>
    <property type="match status" value="1"/>
</dbReference>
<evidence type="ECO:0000313" key="3">
    <source>
        <dbReference type="Proteomes" id="UP000291106"/>
    </source>
</evidence>
<accession>A0A411PDN4</accession>
<evidence type="ECO:0000313" key="2">
    <source>
        <dbReference type="EMBL" id="QBF81608.1"/>
    </source>
</evidence>
<dbReference type="OrthoDB" id="9802835at2"/>